<evidence type="ECO:0000256" key="3">
    <source>
        <dbReference type="ARBA" id="ARBA00021665"/>
    </source>
</evidence>
<feature type="signal peptide" evidence="14">
    <location>
        <begin position="1"/>
        <end position="24"/>
    </location>
</feature>
<keyword evidence="10 12" id="KW-0604">Photosystem II</keyword>
<dbReference type="GeneID" id="63377794"/>
<dbReference type="EMBL" id="MT226925">
    <property type="protein sequence ID" value="QOW07511.1"/>
    <property type="molecule type" value="Genomic_DNA"/>
</dbReference>
<evidence type="ECO:0000256" key="6">
    <source>
        <dbReference type="ARBA" id="ARBA00022692"/>
    </source>
</evidence>
<evidence type="ECO:0000256" key="7">
    <source>
        <dbReference type="ARBA" id="ARBA00022989"/>
    </source>
</evidence>
<name>A0A7S6U9Z4_9STRA</name>
<keyword evidence="14" id="KW-0732">Signal</keyword>
<sequence length="58" mass="6389">MQTLTGLFVLVSLGLIVTVPVTLAMPGQWEATKVNIYKSTTLWTTLVFLIAFTNAFVK</sequence>
<dbReference type="NCBIfam" id="TIGR03043">
    <property type="entry name" value="PS_II_psbZ"/>
    <property type="match status" value="1"/>
</dbReference>
<accession>A0A7S6U9Z4</accession>
<evidence type="ECO:0000256" key="2">
    <source>
        <dbReference type="ARBA" id="ARBA00008367"/>
    </source>
</evidence>
<keyword evidence="15" id="KW-0150">Chloroplast</keyword>
<evidence type="ECO:0000256" key="11">
    <source>
        <dbReference type="ARBA" id="ARBA00038734"/>
    </source>
</evidence>
<evidence type="ECO:0000256" key="4">
    <source>
        <dbReference type="ARBA" id="ARBA00022469"/>
    </source>
</evidence>
<comment type="function">
    <text evidence="12">Controls the interaction of photosystem II (PSII) cores with the light-harvesting antenna, regulates electron flow through the 2 photosystem reaction centers. PSII is a light-driven water plastoquinone oxidoreductase, using light energy to abstract electrons from H(2)O, generating a proton gradient subsequently used for ATP formation.</text>
</comment>
<evidence type="ECO:0000256" key="10">
    <source>
        <dbReference type="ARBA" id="ARBA00023276"/>
    </source>
</evidence>
<keyword evidence="7 13" id="KW-1133">Transmembrane helix</keyword>
<dbReference type="Gene3D" id="1.10.287.740">
    <property type="entry name" value="Photosystem II PsbZ, reaction centre"/>
    <property type="match status" value="1"/>
</dbReference>
<evidence type="ECO:0000313" key="15">
    <source>
        <dbReference type="EMBL" id="QOW07511.1"/>
    </source>
</evidence>
<organism evidence="15">
    <name type="scientific">Schizocladia ischiensis</name>
    <dbReference type="NCBI Taxonomy" id="196139"/>
    <lineage>
        <taxon>Eukaryota</taxon>
        <taxon>Sar</taxon>
        <taxon>Stramenopiles</taxon>
        <taxon>Ochrophyta</taxon>
        <taxon>PX clade</taxon>
        <taxon>Schizocladiophyceae</taxon>
        <taxon>Schizocladiales</taxon>
        <taxon>Schizocladiaceae</taxon>
        <taxon>Schizocladia</taxon>
    </lineage>
</organism>
<evidence type="ECO:0000256" key="8">
    <source>
        <dbReference type="ARBA" id="ARBA00023078"/>
    </source>
</evidence>
<dbReference type="GO" id="GO:0009539">
    <property type="term" value="C:photosystem II reaction center"/>
    <property type="evidence" value="ECO:0007669"/>
    <property type="project" value="InterPro"/>
</dbReference>
<keyword evidence="9 13" id="KW-0472">Membrane</keyword>
<keyword evidence="5 12" id="KW-0602">Photosynthesis</keyword>
<evidence type="ECO:0000256" key="13">
    <source>
        <dbReference type="SAM" id="Phobius"/>
    </source>
</evidence>
<dbReference type="SUPFAM" id="SSF161055">
    <property type="entry name" value="PsbZ-like"/>
    <property type="match status" value="1"/>
</dbReference>
<dbReference type="RefSeq" id="YP_010032304.1">
    <property type="nucleotide sequence ID" value="NC_053868.1"/>
</dbReference>
<gene>
    <name evidence="15" type="primary">psbZ</name>
</gene>
<geneLocation type="chloroplast" evidence="15"/>
<feature type="chain" id="PRO_5030985983" description="Photosystem II reaction center protein Z" evidence="14">
    <location>
        <begin position="25"/>
        <end position="58"/>
    </location>
</feature>
<comment type="subunit">
    <text evidence="11">PSII is composed of 1 copy each of membrane proteins PsbA, PsbB, PsbC, PsbD, PsbE, PsbF, PsbH, PsbI, PsbJ, PsbK, PsbL, PsbM, PsbT, PsbY, PsbZ, Psb30/Ycf12, at least 3 peripheral proteins of the oxygen-evolving complex and a large number of cofactors. It forms dimeric complexes.</text>
</comment>
<dbReference type="InterPro" id="IPR002644">
    <property type="entry name" value="PSII_PsbZ"/>
</dbReference>
<evidence type="ECO:0000256" key="12">
    <source>
        <dbReference type="RuleBase" id="RU003472"/>
    </source>
</evidence>
<comment type="similarity">
    <text evidence="2 12">Belongs to the PsbZ family.</text>
</comment>
<dbReference type="AlphaFoldDB" id="A0A7S6U9Z4"/>
<keyword evidence="6 12" id="KW-0812">Transmembrane</keyword>
<dbReference type="GO" id="GO:0015979">
    <property type="term" value="P:photosynthesis"/>
    <property type="evidence" value="ECO:0007669"/>
    <property type="project" value="UniProtKB-KW"/>
</dbReference>
<proteinExistence type="inferred from homology"/>
<keyword evidence="15" id="KW-0934">Plastid</keyword>
<dbReference type="GO" id="GO:0042549">
    <property type="term" value="P:photosystem II stabilization"/>
    <property type="evidence" value="ECO:0007669"/>
    <property type="project" value="InterPro"/>
</dbReference>
<evidence type="ECO:0000256" key="14">
    <source>
        <dbReference type="SAM" id="SignalP"/>
    </source>
</evidence>
<evidence type="ECO:0000256" key="5">
    <source>
        <dbReference type="ARBA" id="ARBA00022531"/>
    </source>
</evidence>
<keyword evidence="8 12" id="KW-0793">Thylakoid</keyword>
<reference evidence="15" key="1">
    <citation type="submission" date="2020-03" db="EMBL/GenBank/DDBJ databases">
        <title>Schizocladia ischiensis organellar genomes: estimating the origin of multicellularity in heterokonts and the emergence of shallow ocean ecosystems.</title>
        <authorList>
            <person name="Phillips N.E."/>
            <person name="Braun E.L."/>
            <person name="Boore J."/>
            <person name="Cheda B."/>
            <person name="Salomon M.P."/>
        </authorList>
    </citation>
    <scope>NUCLEOTIDE SEQUENCE</scope>
</reference>
<evidence type="ECO:0000256" key="9">
    <source>
        <dbReference type="ARBA" id="ARBA00023136"/>
    </source>
</evidence>
<feature type="transmembrane region" description="Helical" evidence="13">
    <location>
        <begin position="40"/>
        <end position="57"/>
    </location>
</feature>
<dbReference type="Pfam" id="PF01737">
    <property type="entry name" value="Ycf9"/>
    <property type="match status" value="1"/>
</dbReference>
<keyword evidence="4 12" id="KW-0674">Reaction center</keyword>
<comment type="subcellular location">
    <subcellularLocation>
        <location evidence="1">Membrane</location>
    </subcellularLocation>
</comment>
<dbReference type="InterPro" id="IPR036512">
    <property type="entry name" value="PSII_PsbZ_sf"/>
</dbReference>
<evidence type="ECO:0000256" key="1">
    <source>
        <dbReference type="ARBA" id="ARBA00004370"/>
    </source>
</evidence>
<protein>
    <recommendedName>
        <fullName evidence="3 12">Photosystem II reaction center protein Z</fullName>
    </recommendedName>
</protein>